<dbReference type="Proteomes" id="UP001054945">
    <property type="component" value="Unassembled WGS sequence"/>
</dbReference>
<evidence type="ECO:0000313" key="2">
    <source>
        <dbReference type="Proteomes" id="UP001054945"/>
    </source>
</evidence>
<dbReference type="EMBL" id="BPLR01013587">
    <property type="protein sequence ID" value="GIY62149.1"/>
    <property type="molecule type" value="Genomic_DNA"/>
</dbReference>
<organism evidence="1 2">
    <name type="scientific">Caerostris extrusa</name>
    <name type="common">Bark spider</name>
    <name type="synonym">Caerostris bankana</name>
    <dbReference type="NCBI Taxonomy" id="172846"/>
    <lineage>
        <taxon>Eukaryota</taxon>
        <taxon>Metazoa</taxon>
        <taxon>Ecdysozoa</taxon>
        <taxon>Arthropoda</taxon>
        <taxon>Chelicerata</taxon>
        <taxon>Arachnida</taxon>
        <taxon>Araneae</taxon>
        <taxon>Araneomorphae</taxon>
        <taxon>Entelegynae</taxon>
        <taxon>Araneoidea</taxon>
        <taxon>Araneidae</taxon>
        <taxon>Caerostris</taxon>
    </lineage>
</organism>
<gene>
    <name evidence="1" type="ORF">CEXT_448611</name>
</gene>
<protein>
    <submittedName>
        <fullName evidence="1">Uncharacterized protein</fullName>
    </submittedName>
</protein>
<keyword evidence="2" id="KW-1185">Reference proteome</keyword>
<dbReference type="AlphaFoldDB" id="A0AAV4UXI1"/>
<accession>A0AAV4UXI1</accession>
<proteinExistence type="predicted"/>
<name>A0AAV4UXI1_CAEEX</name>
<comment type="caution">
    <text evidence="1">The sequence shown here is derived from an EMBL/GenBank/DDBJ whole genome shotgun (WGS) entry which is preliminary data.</text>
</comment>
<reference evidence="1 2" key="1">
    <citation type="submission" date="2021-06" db="EMBL/GenBank/DDBJ databases">
        <title>Caerostris extrusa draft genome.</title>
        <authorList>
            <person name="Kono N."/>
            <person name="Arakawa K."/>
        </authorList>
    </citation>
    <scope>NUCLEOTIDE SEQUENCE [LARGE SCALE GENOMIC DNA]</scope>
</reference>
<sequence>MPECHIHSTLGGSVSYECSFFEFCFLRECLRVVDGIAQQPFQDAHQGPHREAQPAAHEAPTDGIQAIGSYKASSLKNIFECRDLLERLTLVGHHVVLERCEDPTDPLDTATF</sequence>
<evidence type="ECO:0000313" key="1">
    <source>
        <dbReference type="EMBL" id="GIY62149.1"/>
    </source>
</evidence>